<protein>
    <recommendedName>
        <fullName evidence="4">EF-hand domain-containing protein</fullName>
    </recommendedName>
</protein>
<evidence type="ECO:0000313" key="3">
    <source>
        <dbReference type="Proteomes" id="UP000565262"/>
    </source>
</evidence>
<dbReference type="GO" id="GO:0005509">
    <property type="term" value="F:calcium ion binding"/>
    <property type="evidence" value="ECO:0007669"/>
    <property type="project" value="InterPro"/>
</dbReference>
<dbReference type="RefSeq" id="WP_182809509.1">
    <property type="nucleotide sequence ID" value="NZ_JACJFM010000018.1"/>
</dbReference>
<proteinExistence type="predicted"/>
<name>A0A839ISZ9_9GAMM</name>
<comment type="caution">
    <text evidence="2">The sequence shown here is derived from an EMBL/GenBank/DDBJ whole genome shotgun (WGS) entry which is preliminary data.</text>
</comment>
<gene>
    <name evidence="2" type="ORF">H4O21_14065</name>
</gene>
<evidence type="ECO:0008006" key="4">
    <source>
        <dbReference type="Google" id="ProtNLM"/>
    </source>
</evidence>
<feature type="region of interest" description="Disordered" evidence="1">
    <location>
        <begin position="1"/>
        <end position="24"/>
    </location>
</feature>
<evidence type="ECO:0000256" key="1">
    <source>
        <dbReference type="SAM" id="MobiDB-lite"/>
    </source>
</evidence>
<sequence length="398" mass="43750">MKIDHGQISMASAHRRESYTETKESLRYFERSPDGERNVEYQRQSRSSGVEIGMQAVLGDVEAGRLPQFPGQSGRGLGLGLQIANPPGQEQFNNQSPVVDEVDVVDEGGDFPDSIEELKLSVFVHMMEQMFGAKFQLLDKDEMLRIDENAQEMNEIADKMESVVSQGHPEREQPQHGWRMEYHASQSYHEEEYTTFSAQGKVVTGDGREIDLNLELGLSRAFQSETVISAVAGTLKDPLVINFDAPSVGLDDNQTFRFDIDADGTVEDLAQLTSGSGFLALDRNGDGIINDGTELFGAQSGNGFADLRELDEDGDGFIDEDDSVFSQLRIWTPGEDGSGELYALLDKDVGAIYLGNTDTKFQLNRASDNENLGVLRSSGVFLKESGGVGTVQQIDLKV</sequence>
<dbReference type="SUPFAM" id="SSF103647">
    <property type="entry name" value="TSP type-3 repeat"/>
    <property type="match status" value="1"/>
</dbReference>
<dbReference type="Proteomes" id="UP000565262">
    <property type="component" value="Unassembled WGS sequence"/>
</dbReference>
<feature type="compositionally biased region" description="Basic and acidic residues" evidence="1">
    <location>
        <begin position="14"/>
        <end position="24"/>
    </location>
</feature>
<evidence type="ECO:0000313" key="2">
    <source>
        <dbReference type="EMBL" id="MBB1487732.1"/>
    </source>
</evidence>
<keyword evidence="3" id="KW-1185">Reference proteome</keyword>
<reference evidence="2 3" key="1">
    <citation type="submission" date="2020-08" db="EMBL/GenBank/DDBJ databases">
        <title>Oceanospirillum sp. nov. isolated from marine sediment.</title>
        <authorList>
            <person name="Ji X."/>
        </authorList>
    </citation>
    <scope>NUCLEOTIDE SEQUENCE [LARGE SCALE GENOMIC DNA]</scope>
    <source>
        <strain evidence="2 3">D5</strain>
    </source>
</reference>
<dbReference type="AlphaFoldDB" id="A0A839ISZ9"/>
<dbReference type="PANTHER" id="PTHR39431:SF1">
    <property type="entry name" value="FRPA_C-RELATED PROTEIN"/>
    <property type="match status" value="1"/>
</dbReference>
<dbReference type="EMBL" id="JACJFM010000018">
    <property type="protein sequence ID" value="MBB1487732.1"/>
    <property type="molecule type" value="Genomic_DNA"/>
</dbReference>
<dbReference type="PANTHER" id="PTHR39431">
    <property type="entry name" value="FRPA/C-RELATED PROTEIN"/>
    <property type="match status" value="1"/>
</dbReference>
<organism evidence="2 3">
    <name type="scientific">Oceanospirillum sediminis</name>
    <dbReference type="NCBI Taxonomy" id="2760088"/>
    <lineage>
        <taxon>Bacteria</taxon>
        <taxon>Pseudomonadati</taxon>
        <taxon>Pseudomonadota</taxon>
        <taxon>Gammaproteobacteria</taxon>
        <taxon>Oceanospirillales</taxon>
        <taxon>Oceanospirillaceae</taxon>
        <taxon>Oceanospirillum</taxon>
    </lineage>
</organism>
<dbReference type="InterPro" id="IPR028974">
    <property type="entry name" value="TSP_type-3_rpt"/>
</dbReference>
<accession>A0A839ISZ9</accession>